<dbReference type="SMART" id="SM00164">
    <property type="entry name" value="TBC"/>
    <property type="match status" value="1"/>
</dbReference>
<feature type="compositionally biased region" description="Polar residues" evidence="2">
    <location>
        <begin position="300"/>
        <end position="314"/>
    </location>
</feature>
<dbReference type="InParanoid" id="A0A0H2RNR1"/>
<feature type="domain" description="Rab-GAP TBC" evidence="3">
    <location>
        <begin position="498"/>
        <end position="745"/>
    </location>
</feature>
<gene>
    <name evidence="4" type="ORF">SCHPADRAFT_873930</name>
</gene>
<accession>A0A0H2RNR1</accession>
<dbReference type="Proteomes" id="UP000053477">
    <property type="component" value="Unassembled WGS sequence"/>
</dbReference>
<dbReference type="GO" id="GO:0005096">
    <property type="term" value="F:GTPase activator activity"/>
    <property type="evidence" value="ECO:0007669"/>
    <property type="project" value="UniProtKB-KW"/>
</dbReference>
<evidence type="ECO:0000259" key="3">
    <source>
        <dbReference type="PROSITE" id="PS50086"/>
    </source>
</evidence>
<dbReference type="STRING" id="27342.A0A0H2RNR1"/>
<dbReference type="GO" id="GO:0005737">
    <property type="term" value="C:cytoplasm"/>
    <property type="evidence" value="ECO:0007669"/>
    <property type="project" value="UniProtKB-ARBA"/>
</dbReference>
<feature type="compositionally biased region" description="Low complexity" evidence="2">
    <location>
        <begin position="212"/>
        <end position="221"/>
    </location>
</feature>
<keyword evidence="5" id="KW-1185">Reference proteome</keyword>
<feature type="region of interest" description="Disordered" evidence="2">
    <location>
        <begin position="279"/>
        <end position="331"/>
    </location>
</feature>
<dbReference type="FunCoup" id="A0A0H2RNR1">
    <property type="interactions" value="251"/>
</dbReference>
<sequence>MGTQTESRPRKWSLSTVSDESMVEIKNTEEERTPSPVEDITEGGEKYRLLYSKSKVYVQPTAYAKDNIPGFAVLVKREAVNPTFYLAWIPESLLDEKGQSEWDKFIKIEENAGDYDDEEDAVLIDLPTRRPETYAFSVPVTSVYSLIVYPPTIAQWHGSIAVNLISGSTLPTLYFHDEESRSFSSASVSPPISSGSSSTATAYPPRVLDPNGKGSSSTSSWGGEDLLTRLRQYAHLLRSNLQTNLYLVDPSKADIEAHSMQLFDDDALDDILARSSYANSYSPVPAHRRPRPLSVGGLPQGSSSGSNNPYSARSSVLHRSLHPPTSPAGSQARTALLQSFANITRATRHAAQQILSHPLAQPIVPHLPDPVRSLVNANGETEWSSWVQKGGVGEFESARIYLARWARIVAEEGERARQREARVIPTGQAAAGAGEEEAGSLGVFELLHTSANLPKPISTRDPRHPVDEATWLGWFHKDGRPRVRKEEMKKEVFRRGVIATGDLRKRVWPFILGVLEWEATDAQRAARWEEKRKHYHSIKDEWCGVPEVFNRSDVIDERHRIDVDCRRTDRNQPMFSIPTPATSPSSSTAGVSDEKESMKRFSAFSPDLNNDGSQAPSNDHIERLAGILLTYNFYEKQLGYVQGMSDLCSPIYIVMGGDEEMVFWCFVEVMNRMKQNFLRDQSGMKKQLLTLQQLISIMDPELYRHFEKCDGLNLFFCFRWVLIAFKREFAFDDVLRLWEVLWTDYYSTNFVLFVALAVLESHRDVILRYLIHFDEVLKYCNELSMTIELDTTLAQSEVLFLSFSQLIADLDRRRAEDDGLKEAMGTARPSSPGLRKRTGALNAAEDDGHEQDAQGSSSQPTKHPVIDENLRELLRN</sequence>
<dbReference type="Gene3D" id="1.10.472.80">
    <property type="entry name" value="Ypt/Rab-GAP domain of gyp1p, domain 3"/>
    <property type="match status" value="1"/>
</dbReference>
<dbReference type="Pfam" id="PF12068">
    <property type="entry name" value="PH_RBD"/>
    <property type="match status" value="1"/>
</dbReference>
<feature type="region of interest" description="Disordered" evidence="2">
    <location>
        <begin position="185"/>
        <end position="221"/>
    </location>
</feature>
<dbReference type="PROSITE" id="PS50086">
    <property type="entry name" value="TBC_RABGAP"/>
    <property type="match status" value="1"/>
</dbReference>
<feature type="region of interest" description="Disordered" evidence="2">
    <location>
        <begin position="819"/>
        <end position="876"/>
    </location>
</feature>
<dbReference type="Gene3D" id="1.10.8.270">
    <property type="entry name" value="putative rabgap domain of human tbc1 domain family member 14 like domains"/>
    <property type="match status" value="1"/>
</dbReference>
<feature type="compositionally biased region" description="Low complexity" evidence="2">
    <location>
        <begin position="185"/>
        <end position="198"/>
    </location>
</feature>
<dbReference type="Pfam" id="PF00566">
    <property type="entry name" value="RabGAP-TBC"/>
    <property type="match status" value="1"/>
</dbReference>
<dbReference type="EMBL" id="KQ085958">
    <property type="protein sequence ID" value="KLO13494.1"/>
    <property type="molecule type" value="Genomic_DNA"/>
</dbReference>
<evidence type="ECO:0000313" key="5">
    <source>
        <dbReference type="Proteomes" id="UP000053477"/>
    </source>
</evidence>
<feature type="compositionally biased region" description="Basic and acidic residues" evidence="2">
    <location>
        <begin position="864"/>
        <end position="876"/>
    </location>
</feature>
<dbReference type="InterPro" id="IPR000195">
    <property type="entry name" value="Rab-GAP-TBC_dom"/>
</dbReference>
<feature type="compositionally biased region" description="Low complexity" evidence="2">
    <location>
        <begin position="578"/>
        <end position="589"/>
    </location>
</feature>
<proteinExistence type="predicted"/>
<evidence type="ECO:0000256" key="1">
    <source>
        <dbReference type="ARBA" id="ARBA00022468"/>
    </source>
</evidence>
<dbReference type="InterPro" id="IPR021935">
    <property type="entry name" value="SGSM1/2_RBD"/>
</dbReference>
<organism evidence="4 5">
    <name type="scientific">Schizopora paradoxa</name>
    <dbReference type="NCBI Taxonomy" id="27342"/>
    <lineage>
        <taxon>Eukaryota</taxon>
        <taxon>Fungi</taxon>
        <taxon>Dikarya</taxon>
        <taxon>Basidiomycota</taxon>
        <taxon>Agaricomycotina</taxon>
        <taxon>Agaricomycetes</taxon>
        <taxon>Hymenochaetales</taxon>
        <taxon>Schizoporaceae</taxon>
        <taxon>Schizopora</taxon>
    </lineage>
</organism>
<evidence type="ECO:0000313" key="4">
    <source>
        <dbReference type="EMBL" id="KLO13494.1"/>
    </source>
</evidence>
<feature type="region of interest" description="Disordered" evidence="2">
    <location>
        <begin position="1"/>
        <end position="40"/>
    </location>
</feature>
<reference evidence="4 5" key="1">
    <citation type="submission" date="2015-04" db="EMBL/GenBank/DDBJ databases">
        <title>Complete genome sequence of Schizopora paradoxa KUC8140, a cosmopolitan wood degrader in East Asia.</title>
        <authorList>
            <consortium name="DOE Joint Genome Institute"/>
            <person name="Min B."/>
            <person name="Park H."/>
            <person name="Jang Y."/>
            <person name="Kim J.-J."/>
            <person name="Kim K.H."/>
            <person name="Pangilinan J."/>
            <person name="Lipzen A."/>
            <person name="Riley R."/>
            <person name="Grigoriev I.V."/>
            <person name="Spatafora J.W."/>
            <person name="Choi I.-G."/>
        </authorList>
    </citation>
    <scope>NUCLEOTIDE SEQUENCE [LARGE SCALE GENOMIC DNA]</scope>
    <source>
        <strain evidence="4 5">KUC8140</strain>
    </source>
</reference>
<keyword evidence="1" id="KW-0343">GTPase activation</keyword>
<feature type="region of interest" description="Disordered" evidence="2">
    <location>
        <begin position="572"/>
        <end position="592"/>
    </location>
</feature>
<dbReference type="FunFam" id="1.10.472.80:FF:000077">
    <property type="entry name" value="TBC1 domain family member"/>
    <property type="match status" value="1"/>
</dbReference>
<dbReference type="SUPFAM" id="SSF47923">
    <property type="entry name" value="Ypt/Rab-GAP domain of gyp1p"/>
    <property type="match status" value="2"/>
</dbReference>
<protein>
    <submittedName>
        <fullName evidence="4">RabGAP/TBC</fullName>
    </submittedName>
</protein>
<dbReference type="PANTHER" id="PTHR22957">
    <property type="entry name" value="TBC1 DOMAIN FAMILY MEMBER GTPASE-ACTIVATING PROTEIN"/>
    <property type="match status" value="1"/>
</dbReference>
<name>A0A0H2RNR1_9AGAM</name>
<evidence type="ECO:0000256" key="2">
    <source>
        <dbReference type="SAM" id="MobiDB-lite"/>
    </source>
</evidence>
<dbReference type="InterPro" id="IPR035969">
    <property type="entry name" value="Rab-GAP_TBC_sf"/>
</dbReference>
<dbReference type="OrthoDB" id="10264062at2759"/>
<dbReference type="PANTHER" id="PTHR22957:SF502">
    <property type="entry name" value="SMALL G PROTEIN SIGNALING MODULATOR 2-RELATED"/>
    <property type="match status" value="1"/>
</dbReference>
<dbReference type="AlphaFoldDB" id="A0A0H2RNR1"/>